<dbReference type="Pfam" id="PF01398">
    <property type="entry name" value="JAB"/>
    <property type="match status" value="1"/>
</dbReference>
<dbReference type="PANTHER" id="PTHR12947">
    <property type="entry name" value="AMSH-LIKE PROTEASE"/>
    <property type="match status" value="1"/>
</dbReference>
<dbReference type="InterPro" id="IPR044098">
    <property type="entry name" value="STAMBP/STALP-like_MPN"/>
</dbReference>
<feature type="domain" description="MPN" evidence="9">
    <location>
        <begin position="342"/>
        <end position="505"/>
    </location>
</feature>
<dbReference type="GO" id="GO:0005768">
    <property type="term" value="C:endosome"/>
    <property type="evidence" value="ECO:0007669"/>
    <property type="project" value="TreeGrafter"/>
</dbReference>
<dbReference type="STRING" id="3469.A0A4Y7JLG8"/>
<accession>A0A4Y7JLG8</accession>
<dbReference type="PROSITE" id="PS50249">
    <property type="entry name" value="MPN"/>
    <property type="match status" value="1"/>
</dbReference>
<evidence type="ECO:0000256" key="4">
    <source>
        <dbReference type="ARBA" id="ARBA00022723"/>
    </source>
</evidence>
<dbReference type="Proteomes" id="UP000316621">
    <property type="component" value="Chromosome 5"/>
</dbReference>
<dbReference type="CDD" id="cd08066">
    <property type="entry name" value="MPN_AMSH_like"/>
    <property type="match status" value="1"/>
</dbReference>
<dbReference type="PANTHER" id="PTHR12947:SF19">
    <property type="entry name" value="AMSH-LIKE UBIQUITIN THIOESTERASE 1"/>
    <property type="match status" value="1"/>
</dbReference>
<keyword evidence="7" id="KW-0862">Zinc</keyword>
<dbReference type="Gene3D" id="3.40.140.10">
    <property type="entry name" value="Cytidine Deaminase, domain 2"/>
    <property type="match status" value="1"/>
</dbReference>
<keyword evidence="4" id="KW-0479">Metal-binding</keyword>
<organism evidence="10 11">
    <name type="scientific">Papaver somniferum</name>
    <name type="common">Opium poppy</name>
    <dbReference type="NCBI Taxonomy" id="3469"/>
    <lineage>
        <taxon>Eukaryota</taxon>
        <taxon>Viridiplantae</taxon>
        <taxon>Streptophyta</taxon>
        <taxon>Embryophyta</taxon>
        <taxon>Tracheophyta</taxon>
        <taxon>Spermatophyta</taxon>
        <taxon>Magnoliopsida</taxon>
        <taxon>Ranunculales</taxon>
        <taxon>Papaveraceae</taxon>
        <taxon>Papaveroideae</taxon>
        <taxon>Papaver</taxon>
    </lineage>
</organism>
<dbReference type="SMART" id="SM00232">
    <property type="entry name" value="JAB_MPN"/>
    <property type="match status" value="1"/>
</dbReference>
<dbReference type="Gramene" id="RZC61416">
    <property type="protein sequence ID" value="RZC61416"/>
    <property type="gene ID" value="C5167_023173"/>
</dbReference>
<keyword evidence="11" id="KW-1185">Reference proteome</keyword>
<sequence>MKRSTSGAISVADSAQKLPVENRISLRFYYRIADNLLRQELALMLCILEEILPFLHDVYPLSESYFGVESLIVDTIPCHKDYQFILQRERQSFGKRLLNVLSELESLKPEVQLQINELNRKRTIKENGRDAYDPSLEWPPAKNQARPNYEIGKIPRSVGRGSTIQNPLIQRDKCSYGQPVEEQFRKFNLTVPRPSEETLSKHSIFGPNGLSGQWQPPKSNTRVEYPSNLDFTPIEIPSLQQPLPMIQNGSSNTESGKSTLEAVLSLNNDSQPLNTEEPRPMISLDAIELPTRVEIVRQPSPPPVLADVHDLIPASSPQVTEAGCGMDSLPDELARSKSPLELHISTAVMETFLRLASSNTKRNLETCGVLAGLLKNRKFYVSALIIPKQESTSDTCQTTNEEEIFDVQDKQSLFPLGWIHGLPTWPHQASGVCTRYKPPHIRSMLPFDQHFLPTHPTQSCFMSSVDVHTHYSYQIMLPEAIAIVMAPKDSSRKYGIFRLTSPGGMSVIRKCPQRGFHTHQQPPDGGPIYDQCTEVYMNPSMKFDIIDLR</sequence>
<reference evidence="10 11" key="1">
    <citation type="journal article" date="2018" name="Science">
        <title>The opium poppy genome and morphinan production.</title>
        <authorList>
            <person name="Guo L."/>
            <person name="Winzer T."/>
            <person name="Yang X."/>
            <person name="Li Y."/>
            <person name="Ning Z."/>
            <person name="He Z."/>
            <person name="Teodor R."/>
            <person name="Lu Y."/>
            <person name="Bowser T.A."/>
            <person name="Graham I.A."/>
            <person name="Ye K."/>
        </authorList>
    </citation>
    <scope>NUCLEOTIDE SEQUENCE [LARGE SCALE GENOMIC DNA]</scope>
    <source>
        <strain evidence="11">cv. HN1</strain>
        <tissue evidence="10">Leaves</tissue>
    </source>
</reference>
<evidence type="ECO:0000256" key="1">
    <source>
        <dbReference type="ARBA" id="ARBA00001947"/>
    </source>
</evidence>
<evidence type="ECO:0000259" key="9">
    <source>
        <dbReference type="PROSITE" id="PS50249"/>
    </source>
</evidence>
<dbReference type="OMA" id="HISTQMM"/>
<dbReference type="SUPFAM" id="SSF102712">
    <property type="entry name" value="JAB1/MPN domain"/>
    <property type="match status" value="1"/>
</dbReference>
<proteinExistence type="inferred from homology"/>
<keyword evidence="3" id="KW-0645">Protease</keyword>
<dbReference type="GO" id="GO:0071108">
    <property type="term" value="P:protein K48-linked deubiquitination"/>
    <property type="evidence" value="ECO:0007669"/>
    <property type="project" value="TreeGrafter"/>
</dbReference>
<dbReference type="InterPro" id="IPR037518">
    <property type="entry name" value="MPN"/>
</dbReference>
<dbReference type="GO" id="GO:0006508">
    <property type="term" value="P:proteolysis"/>
    <property type="evidence" value="ECO:0007669"/>
    <property type="project" value="UniProtKB-KW"/>
</dbReference>
<dbReference type="GO" id="GO:0046872">
    <property type="term" value="F:metal ion binding"/>
    <property type="evidence" value="ECO:0007669"/>
    <property type="project" value="UniProtKB-KW"/>
</dbReference>
<dbReference type="Gene3D" id="1.20.58.80">
    <property type="entry name" value="Phosphotransferase system, lactose/cellobiose-type IIA subunit"/>
    <property type="match status" value="1"/>
</dbReference>
<dbReference type="AlphaFoldDB" id="A0A4Y7JLG8"/>
<evidence type="ECO:0000256" key="8">
    <source>
        <dbReference type="ARBA" id="ARBA00023049"/>
    </source>
</evidence>
<dbReference type="GO" id="GO:0070536">
    <property type="term" value="P:protein K63-linked deubiquitination"/>
    <property type="evidence" value="ECO:0007669"/>
    <property type="project" value="InterPro"/>
</dbReference>
<dbReference type="GO" id="GO:0016020">
    <property type="term" value="C:membrane"/>
    <property type="evidence" value="ECO:0007669"/>
    <property type="project" value="TreeGrafter"/>
</dbReference>
<comment type="cofactor">
    <cofactor evidence="1">
        <name>Zn(2+)</name>
        <dbReference type="ChEBI" id="CHEBI:29105"/>
    </cofactor>
</comment>
<dbReference type="InterPro" id="IPR000555">
    <property type="entry name" value="JAMM/MPN+_dom"/>
</dbReference>
<gene>
    <name evidence="10" type="ORF">C5167_023173</name>
</gene>
<dbReference type="EMBL" id="CM010719">
    <property type="protein sequence ID" value="RZC61416.1"/>
    <property type="molecule type" value="Genomic_DNA"/>
</dbReference>
<evidence type="ECO:0000256" key="2">
    <source>
        <dbReference type="ARBA" id="ARBA00010981"/>
    </source>
</evidence>
<comment type="similarity">
    <text evidence="2">Belongs to the peptidase M67C family.</text>
</comment>
<evidence type="ECO:0000313" key="11">
    <source>
        <dbReference type="Proteomes" id="UP000316621"/>
    </source>
</evidence>
<evidence type="ECO:0000313" key="10">
    <source>
        <dbReference type="EMBL" id="RZC61416.1"/>
    </source>
</evidence>
<evidence type="ECO:0000256" key="3">
    <source>
        <dbReference type="ARBA" id="ARBA00022670"/>
    </source>
</evidence>
<keyword evidence="6" id="KW-0378">Hydrolase</keyword>
<dbReference type="GO" id="GO:0061578">
    <property type="term" value="F:K63-linked deubiquitinase activity"/>
    <property type="evidence" value="ECO:0007669"/>
    <property type="project" value="InterPro"/>
</dbReference>
<evidence type="ECO:0000256" key="7">
    <source>
        <dbReference type="ARBA" id="ARBA00022833"/>
    </source>
</evidence>
<evidence type="ECO:0000256" key="5">
    <source>
        <dbReference type="ARBA" id="ARBA00022786"/>
    </source>
</evidence>
<evidence type="ECO:0000256" key="6">
    <source>
        <dbReference type="ARBA" id="ARBA00022801"/>
    </source>
</evidence>
<protein>
    <recommendedName>
        <fullName evidence="9">MPN domain-containing protein</fullName>
    </recommendedName>
</protein>
<keyword evidence="8" id="KW-0482">Metalloprotease</keyword>
<dbReference type="GO" id="GO:0140492">
    <property type="term" value="F:metal-dependent deubiquitinase activity"/>
    <property type="evidence" value="ECO:0007669"/>
    <property type="project" value="InterPro"/>
</dbReference>
<keyword evidence="5" id="KW-0833">Ubl conjugation pathway</keyword>
<name>A0A4Y7JLG8_PAPSO</name>